<accession>A0A151XJE9</accession>
<name>A0A151XJE9_9HYME</name>
<gene>
    <name evidence="1" type="ORF">ALC60_00386</name>
</gene>
<evidence type="ECO:0000313" key="2">
    <source>
        <dbReference type="Proteomes" id="UP000075809"/>
    </source>
</evidence>
<organism evidence="1 2">
    <name type="scientific">Mycetomoellerius zeteki</name>
    <dbReference type="NCBI Taxonomy" id="64791"/>
    <lineage>
        <taxon>Eukaryota</taxon>
        <taxon>Metazoa</taxon>
        <taxon>Ecdysozoa</taxon>
        <taxon>Arthropoda</taxon>
        <taxon>Hexapoda</taxon>
        <taxon>Insecta</taxon>
        <taxon>Pterygota</taxon>
        <taxon>Neoptera</taxon>
        <taxon>Endopterygota</taxon>
        <taxon>Hymenoptera</taxon>
        <taxon>Apocrita</taxon>
        <taxon>Aculeata</taxon>
        <taxon>Formicoidea</taxon>
        <taxon>Formicidae</taxon>
        <taxon>Myrmicinae</taxon>
        <taxon>Mycetomoellerius</taxon>
    </lineage>
</organism>
<reference evidence="1 2" key="1">
    <citation type="submission" date="2015-09" db="EMBL/GenBank/DDBJ databases">
        <title>Trachymyrmex zeteki WGS genome.</title>
        <authorList>
            <person name="Nygaard S."/>
            <person name="Hu H."/>
            <person name="Boomsma J."/>
            <person name="Zhang G."/>
        </authorList>
    </citation>
    <scope>NUCLEOTIDE SEQUENCE [LARGE SCALE GENOMIC DNA]</scope>
    <source>
        <strain evidence="1">Tzet28-1</strain>
        <tissue evidence="1">Whole body</tissue>
    </source>
</reference>
<protein>
    <submittedName>
        <fullName evidence="1">Uncharacterized protein</fullName>
    </submittedName>
</protein>
<keyword evidence="2" id="KW-1185">Reference proteome</keyword>
<proteinExistence type="predicted"/>
<evidence type="ECO:0000313" key="1">
    <source>
        <dbReference type="EMBL" id="KYQ60546.1"/>
    </source>
</evidence>
<dbReference type="Proteomes" id="UP000075809">
    <property type="component" value="Unassembled WGS sequence"/>
</dbReference>
<dbReference type="AlphaFoldDB" id="A0A151XJE9"/>
<sequence>MILLFVEHTGTDQGVADGVGIAIAARPPVFQVTLLFLGNTTGNADADVSVGYPSTEVMNITGLAFASQPALVVLSSARIVCLNMPEMLLAELVDCLFDFSDTVITAHRLRREVSMSTGAVPRTVHWFWVQANDHTIFFGDAVQDESGDPQIISGVDARARSNLDPYLLMHMLHLPDGCFGIKFRVLVLLRNPSPVPSIQIYFAWIAFSGWGRSRYFCNSVLSNAAFGESFSILRDIVIL</sequence>
<dbReference type="EMBL" id="KQ982068">
    <property type="protein sequence ID" value="KYQ60546.1"/>
    <property type="molecule type" value="Genomic_DNA"/>
</dbReference>